<evidence type="ECO:0000256" key="4">
    <source>
        <dbReference type="ARBA" id="ARBA00022692"/>
    </source>
</evidence>
<keyword evidence="8 9" id="KW-0472">Membrane</keyword>
<organism evidence="11 12">
    <name type="scientific">Smittium culicis</name>
    <dbReference type="NCBI Taxonomy" id="133412"/>
    <lineage>
        <taxon>Eukaryota</taxon>
        <taxon>Fungi</taxon>
        <taxon>Fungi incertae sedis</taxon>
        <taxon>Zoopagomycota</taxon>
        <taxon>Kickxellomycotina</taxon>
        <taxon>Harpellomycetes</taxon>
        <taxon>Harpellales</taxon>
        <taxon>Legeriomycetaceae</taxon>
        <taxon>Smittium</taxon>
    </lineage>
</organism>
<evidence type="ECO:0000256" key="6">
    <source>
        <dbReference type="ARBA" id="ARBA00022989"/>
    </source>
</evidence>
<evidence type="ECO:0000256" key="7">
    <source>
        <dbReference type="ARBA" id="ARBA00023128"/>
    </source>
</evidence>
<dbReference type="PANTHER" id="PTHR45624:SF57">
    <property type="entry name" value="MITOCHONDRIAL SUBSTRATE CARRIER FAMILY PROTEIN L"/>
    <property type="match status" value="1"/>
</dbReference>
<protein>
    <submittedName>
        <fullName evidence="11">Mitochondrial substrate carrier family protein L</fullName>
    </submittedName>
</protein>
<comment type="caution">
    <text evidence="11">The sequence shown here is derived from an EMBL/GenBank/DDBJ whole genome shotgun (WGS) entry which is preliminary data.</text>
</comment>
<dbReference type="Gene3D" id="1.50.40.10">
    <property type="entry name" value="Mitochondrial carrier domain"/>
    <property type="match status" value="1"/>
</dbReference>
<dbReference type="Proteomes" id="UP000187429">
    <property type="component" value="Unassembled WGS sequence"/>
</dbReference>
<name>A0A1R1X4Z5_9FUNG</name>
<dbReference type="GO" id="GO:0031966">
    <property type="term" value="C:mitochondrial membrane"/>
    <property type="evidence" value="ECO:0007669"/>
    <property type="project" value="UniProtKB-SubCell"/>
</dbReference>
<dbReference type="InterPro" id="IPR018108">
    <property type="entry name" value="MCP_transmembrane"/>
</dbReference>
<dbReference type="GO" id="GO:1990575">
    <property type="term" value="P:mitochondrial L-ornithine transmembrane transport"/>
    <property type="evidence" value="ECO:0007669"/>
    <property type="project" value="TreeGrafter"/>
</dbReference>
<dbReference type="EMBL" id="LSSM01006948">
    <property type="protein sequence ID" value="OMJ09684.1"/>
    <property type="molecule type" value="Genomic_DNA"/>
</dbReference>
<sequence length="119" mass="13214">MDSTTPKPNVNSPVVEKNARFRDRIAGFAAGVASGATKLVVGHPFAFWYGVNIHFKKLTLEWKTKKDTVKIRMQVEGGMGRFSGPMDCLISTIKREKFRGLYKGATPPLIGWTIMDAVQ</sequence>
<keyword evidence="4 9" id="KW-0812">Transmembrane</keyword>
<evidence type="ECO:0000256" key="3">
    <source>
        <dbReference type="ARBA" id="ARBA00022448"/>
    </source>
</evidence>
<dbReference type="InterPro" id="IPR050567">
    <property type="entry name" value="Mitochondrial_Carrier"/>
</dbReference>
<dbReference type="OrthoDB" id="193856at2759"/>
<keyword evidence="5" id="KW-0677">Repeat</keyword>
<dbReference type="InterPro" id="IPR023395">
    <property type="entry name" value="MCP_dom_sf"/>
</dbReference>
<evidence type="ECO:0000256" key="5">
    <source>
        <dbReference type="ARBA" id="ARBA00022737"/>
    </source>
</evidence>
<feature type="repeat" description="Solcar" evidence="9">
    <location>
        <begin position="43"/>
        <end position="119"/>
    </location>
</feature>
<dbReference type="PROSITE" id="PS50920">
    <property type="entry name" value="SOLCAR"/>
    <property type="match status" value="1"/>
</dbReference>
<keyword evidence="12" id="KW-1185">Reference proteome</keyword>
<evidence type="ECO:0000256" key="9">
    <source>
        <dbReference type="PROSITE-ProRule" id="PRU00282"/>
    </source>
</evidence>
<evidence type="ECO:0000256" key="2">
    <source>
        <dbReference type="ARBA" id="ARBA00006375"/>
    </source>
</evidence>
<dbReference type="Pfam" id="PF00153">
    <property type="entry name" value="Mito_carr"/>
    <property type="match status" value="1"/>
</dbReference>
<evidence type="ECO:0000256" key="8">
    <source>
        <dbReference type="ARBA" id="ARBA00023136"/>
    </source>
</evidence>
<gene>
    <name evidence="11" type="ORF">AYI69_g10555</name>
</gene>
<evidence type="ECO:0000313" key="12">
    <source>
        <dbReference type="Proteomes" id="UP000187429"/>
    </source>
</evidence>
<evidence type="ECO:0000313" key="11">
    <source>
        <dbReference type="EMBL" id="OMJ09684.1"/>
    </source>
</evidence>
<comment type="similarity">
    <text evidence="2 10">Belongs to the mitochondrial carrier (TC 2.A.29) family.</text>
</comment>
<comment type="subcellular location">
    <subcellularLocation>
        <location evidence="1">Mitochondrion membrane</location>
        <topology evidence="1">Multi-pass membrane protein</topology>
    </subcellularLocation>
</comment>
<proteinExistence type="inferred from homology"/>
<accession>A0A1R1X4Z5</accession>
<evidence type="ECO:0000256" key="1">
    <source>
        <dbReference type="ARBA" id="ARBA00004225"/>
    </source>
</evidence>
<reference evidence="12" key="1">
    <citation type="submission" date="2017-01" db="EMBL/GenBank/DDBJ databases">
        <authorList>
            <person name="Wang Y."/>
            <person name="White M."/>
            <person name="Kvist S."/>
            <person name="Moncalvo J.-M."/>
        </authorList>
    </citation>
    <scope>NUCLEOTIDE SEQUENCE [LARGE SCALE GENOMIC DNA]</scope>
    <source>
        <strain evidence="12">ID-206-W2</strain>
    </source>
</reference>
<keyword evidence="3 10" id="KW-0813">Transport</keyword>
<dbReference type="PANTHER" id="PTHR45624">
    <property type="entry name" value="MITOCHONDRIAL BASIC AMINO ACIDS TRANSPORTER-RELATED"/>
    <property type="match status" value="1"/>
</dbReference>
<evidence type="ECO:0000256" key="10">
    <source>
        <dbReference type="RuleBase" id="RU000488"/>
    </source>
</evidence>
<dbReference type="SUPFAM" id="SSF103506">
    <property type="entry name" value="Mitochondrial carrier"/>
    <property type="match status" value="1"/>
</dbReference>
<dbReference type="GO" id="GO:0000064">
    <property type="term" value="F:L-ornithine transmembrane transporter activity"/>
    <property type="evidence" value="ECO:0007669"/>
    <property type="project" value="TreeGrafter"/>
</dbReference>
<keyword evidence="7" id="KW-0496">Mitochondrion</keyword>
<dbReference type="AlphaFoldDB" id="A0A1R1X4Z5"/>
<keyword evidence="6" id="KW-1133">Transmembrane helix</keyword>